<keyword evidence="5" id="KW-1185">Reference proteome</keyword>
<dbReference type="InterPro" id="IPR050177">
    <property type="entry name" value="Lipid_A_modif_metabolic_enz"/>
</dbReference>
<keyword evidence="2" id="KW-1133">Transmembrane helix</keyword>
<keyword evidence="2" id="KW-0472">Membrane</keyword>
<dbReference type="Gene3D" id="3.40.50.720">
    <property type="entry name" value="NAD(P)-binding Rossmann-like Domain"/>
    <property type="match status" value="1"/>
</dbReference>
<evidence type="ECO:0000256" key="1">
    <source>
        <dbReference type="SAM" id="MobiDB-lite"/>
    </source>
</evidence>
<dbReference type="AlphaFoldDB" id="A0ABD3Q2H1"/>
<feature type="region of interest" description="Disordered" evidence="1">
    <location>
        <begin position="1"/>
        <end position="57"/>
    </location>
</feature>
<dbReference type="PANTHER" id="PTHR43245:SF13">
    <property type="entry name" value="UDP-D-APIOSE_UDP-D-XYLOSE SYNTHASE 2"/>
    <property type="match status" value="1"/>
</dbReference>
<keyword evidence="2" id="KW-0812">Transmembrane</keyword>
<evidence type="ECO:0000256" key="2">
    <source>
        <dbReference type="SAM" id="Phobius"/>
    </source>
</evidence>
<protein>
    <recommendedName>
        <fullName evidence="3">NAD-dependent epimerase/dehydratase domain-containing protein</fullName>
    </recommendedName>
</protein>
<comment type="caution">
    <text evidence="4">The sequence shown here is derived from an EMBL/GenBank/DDBJ whole genome shotgun (WGS) entry which is preliminary data.</text>
</comment>
<feature type="compositionally biased region" description="Polar residues" evidence="1">
    <location>
        <begin position="19"/>
        <end position="32"/>
    </location>
</feature>
<accession>A0ABD3Q2H1</accession>
<evidence type="ECO:0000313" key="5">
    <source>
        <dbReference type="Proteomes" id="UP001530400"/>
    </source>
</evidence>
<dbReference type="Gene3D" id="3.90.25.10">
    <property type="entry name" value="UDP-galactose 4-epimerase, domain 1"/>
    <property type="match status" value="1"/>
</dbReference>
<dbReference type="InterPro" id="IPR001509">
    <property type="entry name" value="Epimerase_deHydtase"/>
</dbReference>
<organism evidence="4 5">
    <name type="scientific">Cyclotella atomus</name>
    <dbReference type="NCBI Taxonomy" id="382360"/>
    <lineage>
        <taxon>Eukaryota</taxon>
        <taxon>Sar</taxon>
        <taxon>Stramenopiles</taxon>
        <taxon>Ochrophyta</taxon>
        <taxon>Bacillariophyta</taxon>
        <taxon>Coscinodiscophyceae</taxon>
        <taxon>Thalassiosirophycidae</taxon>
        <taxon>Stephanodiscales</taxon>
        <taxon>Stephanodiscaceae</taxon>
        <taxon>Cyclotella</taxon>
    </lineage>
</organism>
<reference evidence="4 5" key="1">
    <citation type="submission" date="2024-10" db="EMBL/GenBank/DDBJ databases">
        <title>Updated reference genomes for cyclostephanoid diatoms.</title>
        <authorList>
            <person name="Roberts W.R."/>
            <person name="Alverson A.J."/>
        </authorList>
    </citation>
    <scope>NUCLEOTIDE SEQUENCE [LARGE SCALE GENOMIC DNA]</scope>
    <source>
        <strain evidence="4 5">AJA010-31</strain>
    </source>
</reference>
<evidence type="ECO:0000313" key="4">
    <source>
        <dbReference type="EMBL" id="KAL3794448.1"/>
    </source>
</evidence>
<dbReference type="EMBL" id="JALLPJ020000357">
    <property type="protein sequence ID" value="KAL3794448.1"/>
    <property type="molecule type" value="Genomic_DNA"/>
</dbReference>
<sequence>MPNEESTKSGARRRPSPTPSNSETAPLTSTENTMDHLEISDGDYGGTLSRAPRPSSYRSRGLLYGITGFIFLVVIFPYMKRHYAQEASFPLSLDAPLTKKDVGPHKRAHVFVKPGNIKDKNRGKDDEMASDEAPTHAQQVAGGVPPKKGLAYLTPEEFASVRVARPEESVLLTGGLGFIGSHVVDLLLHRGFKVTILDDESNGHNHNKFCTEMVPHDITVVGDLPKFPTGEEKDGEEVMYFTHVIHLAAAISVAESMKDPDKYERINYGGSQKVLDWIRGYNSHVSTLLKSGTQRKTEGVPTLIRKIVAASSAAIYGDPDPTLLPLREVTPYGGLSPYADTKYRMEGLMHGFVDSQNGDNEKNKNDGFVPAASATALRFFNVYGPRQDPKNPYSGVISLFLEMASNNKDITILGDGLMTRDFVYVKDVARAVTMALLQEKEDKEPASFSVYNVCTGKSITINELATQVKQSMEATSEIVHLDPRDGDIRDSRCNPASAIAAMNFVAAVTQEVGLEKTANWFREKDRGRLLRNHPGRRLEEQTYPELI</sequence>
<evidence type="ECO:0000259" key="3">
    <source>
        <dbReference type="Pfam" id="PF01370"/>
    </source>
</evidence>
<feature type="transmembrane region" description="Helical" evidence="2">
    <location>
        <begin position="61"/>
        <end position="79"/>
    </location>
</feature>
<dbReference type="InterPro" id="IPR036291">
    <property type="entry name" value="NAD(P)-bd_dom_sf"/>
</dbReference>
<gene>
    <name evidence="4" type="ORF">ACHAWO_000231</name>
</gene>
<dbReference type="SUPFAM" id="SSF51735">
    <property type="entry name" value="NAD(P)-binding Rossmann-fold domains"/>
    <property type="match status" value="1"/>
</dbReference>
<feature type="domain" description="NAD-dependent epimerase/dehydratase" evidence="3">
    <location>
        <begin position="170"/>
        <end position="452"/>
    </location>
</feature>
<feature type="compositionally biased region" description="Basic and acidic residues" evidence="1">
    <location>
        <begin position="116"/>
        <end position="127"/>
    </location>
</feature>
<dbReference type="Pfam" id="PF01370">
    <property type="entry name" value="Epimerase"/>
    <property type="match status" value="1"/>
</dbReference>
<feature type="region of interest" description="Disordered" evidence="1">
    <location>
        <begin position="115"/>
        <end position="146"/>
    </location>
</feature>
<name>A0ABD3Q2H1_9STRA</name>
<dbReference type="PANTHER" id="PTHR43245">
    <property type="entry name" value="BIFUNCTIONAL POLYMYXIN RESISTANCE PROTEIN ARNA"/>
    <property type="match status" value="1"/>
</dbReference>
<dbReference type="Proteomes" id="UP001530400">
    <property type="component" value="Unassembled WGS sequence"/>
</dbReference>
<proteinExistence type="predicted"/>